<evidence type="ECO:0000256" key="1">
    <source>
        <dbReference type="SAM" id="MobiDB-lite"/>
    </source>
</evidence>
<dbReference type="GO" id="GO:0005634">
    <property type="term" value="C:nucleus"/>
    <property type="evidence" value="ECO:0007669"/>
    <property type="project" value="TreeGrafter"/>
</dbReference>
<dbReference type="InterPro" id="IPR018800">
    <property type="entry name" value="PRCC"/>
</dbReference>
<dbReference type="Proteomes" id="UP000678499">
    <property type="component" value="Unassembled WGS sequence"/>
</dbReference>
<feature type="compositionally biased region" description="Polar residues" evidence="1">
    <location>
        <begin position="256"/>
        <end position="274"/>
    </location>
</feature>
<feature type="region of interest" description="Disordered" evidence="1">
    <location>
        <begin position="1"/>
        <end position="101"/>
    </location>
</feature>
<protein>
    <recommendedName>
        <fullName evidence="4">Proline-rich protein PRCC</fullName>
    </recommendedName>
</protein>
<evidence type="ECO:0008006" key="4">
    <source>
        <dbReference type="Google" id="ProtNLM"/>
    </source>
</evidence>
<dbReference type="OrthoDB" id="206969at2759"/>
<organism evidence="2">
    <name type="scientific">Notodromas monacha</name>
    <dbReference type="NCBI Taxonomy" id="399045"/>
    <lineage>
        <taxon>Eukaryota</taxon>
        <taxon>Metazoa</taxon>
        <taxon>Ecdysozoa</taxon>
        <taxon>Arthropoda</taxon>
        <taxon>Crustacea</taxon>
        <taxon>Oligostraca</taxon>
        <taxon>Ostracoda</taxon>
        <taxon>Podocopa</taxon>
        <taxon>Podocopida</taxon>
        <taxon>Cypridocopina</taxon>
        <taxon>Cypridoidea</taxon>
        <taxon>Cyprididae</taxon>
        <taxon>Notodromas</taxon>
    </lineage>
</organism>
<dbReference type="PANTHER" id="PTHR13621:SF2">
    <property type="entry name" value="PROLINE-RICH PROTEIN PRCC"/>
    <property type="match status" value="1"/>
</dbReference>
<evidence type="ECO:0000313" key="2">
    <source>
        <dbReference type="EMBL" id="CAD7274903.1"/>
    </source>
</evidence>
<dbReference type="AlphaFoldDB" id="A0A7R9GA82"/>
<dbReference type="Pfam" id="PF10253">
    <property type="entry name" value="PRCC"/>
    <property type="match status" value="1"/>
</dbReference>
<sequence>MDPPKASTTETEVKTYPFDDGGSDEEDEKPTKAKLKPSNKGSGLFAVLPPPSQTVFENNKPKKPATSLVPQSVLRPRPPAPKPGKPKALPVQDSREDSDDEVECVEEEDFFGFNAKDPIPIIPILPTETLLVDSCERVREAEIELEEPDVIPDGVVHAEQNTGDVLPSGSNLLEDEDALLKLQGKRGMMKESIDLIEVNAESHLPSSQDWMTKQLSLEQPYQPPPEKKSANMPGRHKHQITFLAQQAKERELELKNQWSQNRFTRRQTQSKYGF</sequence>
<feature type="region of interest" description="Disordered" evidence="1">
    <location>
        <begin position="255"/>
        <end position="274"/>
    </location>
</feature>
<feature type="compositionally biased region" description="Polar residues" evidence="1">
    <location>
        <begin position="1"/>
        <end position="10"/>
    </location>
</feature>
<reference evidence="2" key="1">
    <citation type="submission" date="2020-11" db="EMBL/GenBank/DDBJ databases">
        <authorList>
            <person name="Tran Van P."/>
        </authorList>
    </citation>
    <scope>NUCLEOTIDE SEQUENCE</scope>
</reference>
<dbReference type="EMBL" id="CAJPEX010000317">
    <property type="protein sequence ID" value="CAG0915055.1"/>
    <property type="molecule type" value="Genomic_DNA"/>
</dbReference>
<gene>
    <name evidence="2" type="ORF">NMOB1V02_LOCUS2715</name>
</gene>
<name>A0A7R9GA82_9CRUS</name>
<accession>A0A7R9GA82</accession>
<proteinExistence type="predicted"/>
<keyword evidence="3" id="KW-1185">Reference proteome</keyword>
<dbReference type="EMBL" id="OA882354">
    <property type="protein sequence ID" value="CAD7274903.1"/>
    <property type="molecule type" value="Genomic_DNA"/>
</dbReference>
<dbReference type="PANTHER" id="PTHR13621">
    <property type="entry name" value="PROLINE-RICH PROTEIN PRCC"/>
    <property type="match status" value="1"/>
</dbReference>
<evidence type="ECO:0000313" key="3">
    <source>
        <dbReference type="Proteomes" id="UP000678499"/>
    </source>
</evidence>